<gene>
    <name evidence="1" type="ORF">H2Rhizo31518_000004</name>
    <name evidence="2" type="ORF">H4Bulk47337_000004</name>
</gene>
<accession>A0A514D5B7</accession>
<evidence type="ECO:0000313" key="1">
    <source>
        <dbReference type="EMBL" id="QDH88803.1"/>
    </source>
</evidence>
<dbReference type="EMBL" id="MN034385">
    <property type="protein sequence ID" value="QDH88803.1"/>
    <property type="molecule type" value="Genomic_RNA"/>
</dbReference>
<reference evidence="1" key="1">
    <citation type="submission" date="2019-05" db="EMBL/GenBank/DDBJ databases">
        <title>Metatranscriptomic reconstruction reveals RNA viruses with the potential to shape carbon cycling in soil.</title>
        <authorList>
            <person name="Starr E.P."/>
            <person name="Nuccio E."/>
            <person name="Pett-Ridge J."/>
            <person name="Banfield J.F."/>
            <person name="Firestone M.K."/>
        </authorList>
    </citation>
    <scope>NUCLEOTIDE SEQUENCE</scope>
    <source>
        <strain evidence="1">H2_Rhizo_31_scaffold_518</strain>
        <strain evidence="2">H4_Bulk_47_scaffold_337</strain>
    </source>
</reference>
<sequence length="82" mass="9539">MLSVMMKYRDQRDVLDQFHRLSKGGLPIYVTVNDYSHFGDTGTPIFPVEYQRALSYYRELNTPFGPQQTDRAYVGLSTLRIC</sequence>
<organism evidence="1">
    <name type="scientific">Leviviridae sp</name>
    <dbReference type="NCBI Taxonomy" id="2027243"/>
    <lineage>
        <taxon>Viruses</taxon>
        <taxon>Riboviria</taxon>
        <taxon>Orthornavirae</taxon>
        <taxon>Lenarviricota</taxon>
        <taxon>Leviviricetes</taxon>
        <taxon>Norzivirales</taxon>
        <taxon>Fiersviridae</taxon>
    </lineage>
</organism>
<protein>
    <submittedName>
        <fullName evidence="1">Uncharacterized protein</fullName>
    </submittedName>
</protein>
<dbReference type="EMBL" id="MN035781">
    <property type="protein sequence ID" value="QDH90787.1"/>
    <property type="molecule type" value="Genomic_RNA"/>
</dbReference>
<name>A0A514D5B7_9VIRU</name>
<proteinExistence type="predicted"/>
<evidence type="ECO:0000313" key="2">
    <source>
        <dbReference type="EMBL" id="QDH90787.1"/>
    </source>
</evidence>